<keyword evidence="1" id="KW-0472">Membrane</keyword>
<sequence length="135" mass="15126">MLWTIVIILLAFSALFFSLGINYYAILLFSVLSADRHTFLRYGLTFLLSLVTAILLFLGRFEIIEMPLLLYGGITGVSFGAVSLHKTFEGNMRLALVQVGGIVIRLALYSFAGIVLAYLCRMFFNYAFTQMVGLF</sequence>
<gene>
    <name evidence="2" type="ORF">SY85_05015</name>
</gene>
<reference evidence="3" key="1">
    <citation type="submission" date="2015-01" db="EMBL/GenBank/DDBJ databases">
        <title>Flavisolibacter sp./LCS9/ whole genome sequencing.</title>
        <authorList>
            <person name="Kim M.K."/>
            <person name="Srinivasan S."/>
            <person name="Lee J.-J."/>
        </authorList>
    </citation>
    <scope>NUCLEOTIDE SEQUENCE [LARGE SCALE GENOMIC DNA]</scope>
    <source>
        <strain evidence="3">LCS9</strain>
    </source>
</reference>
<reference evidence="2 3" key="2">
    <citation type="journal article" date="2016" name="Int. J. Syst. Evol. Microbiol.">
        <title>Flavisolibacter tropicus sp. nov., isolated from tropical soil.</title>
        <authorList>
            <person name="Lee J.J."/>
            <person name="Kang M.S."/>
            <person name="Kim G.S."/>
            <person name="Lee C.S."/>
            <person name="Lim S."/>
            <person name="Lee J."/>
            <person name="Roh S.H."/>
            <person name="Kang H."/>
            <person name="Ha J.M."/>
            <person name="Bae S."/>
            <person name="Jung H.Y."/>
            <person name="Kim M.K."/>
        </authorList>
    </citation>
    <scope>NUCLEOTIDE SEQUENCE [LARGE SCALE GENOMIC DNA]</scope>
    <source>
        <strain evidence="2 3">LCS9</strain>
    </source>
</reference>
<feature type="transmembrane region" description="Helical" evidence="1">
    <location>
        <begin position="6"/>
        <end position="32"/>
    </location>
</feature>
<keyword evidence="1" id="KW-0812">Transmembrane</keyword>
<evidence type="ECO:0000256" key="1">
    <source>
        <dbReference type="SAM" id="Phobius"/>
    </source>
</evidence>
<feature type="transmembrane region" description="Helical" evidence="1">
    <location>
        <begin position="106"/>
        <end position="128"/>
    </location>
</feature>
<dbReference type="KEGG" id="fla:SY85_05015"/>
<dbReference type="Proteomes" id="UP000077177">
    <property type="component" value="Chromosome"/>
</dbReference>
<dbReference type="EMBL" id="CP011390">
    <property type="protein sequence ID" value="ANE49954.1"/>
    <property type="molecule type" value="Genomic_DNA"/>
</dbReference>
<protein>
    <submittedName>
        <fullName evidence="2">Uncharacterized protein</fullName>
    </submittedName>
</protein>
<evidence type="ECO:0000313" key="3">
    <source>
        <dbReference type="Proteomes" id="UP000077177"/>
    </source>
</evidence>
<feature type="transmembrane region" description="Helical" evidence="1">
    <location>
        <begin position="39"/>
        <end position="58"/>
    </location>
</feature>
<keyword evidence="1" id="KW-1133">Transmembrane helix</keyword>
<keyword evidence="3" id="KW-1185">Reference proteome</keyword>
<feature type="transmembrane region" description="Helical" evidence="1">
    <location>
        <begin position="64"/>
        <end position="85"/>
    </location>
</feature>
<name>A0A172TST9_9BACT</name>
<accession>A0A172TST9</accession>
<organism evidence="2 3">
    <name type="scientific">Flavisolibacter tropicus</name>
    <dbReference type="NCBI Taxonomy" id="1492898"/>
    <lineage>
        <taxon>Bacteria</taxon>
        <taxon>Pseudomonadati</taxon>
        <taxon>Bacteroidota</taxon>
        <taxon>Chitinophagia</taxon>
        <taxon>Chitinophagales</taxon>
        <taxon>Chitinophagaceae</taxon>
        <taxon>Flavisolibacter</taxon>
    </lineage>
</organism>
<dbReference type="AlphaFoldDB" id="A0A172TST9"/>
<evidence type="ECO:0000313" key="2">
    <source>
        <dbReference type="EMBL" id="ANE49954.1"/>
    </source>
</evidence>
<proteinExistence type="predicted"/>